<dbReference type="InterPro" id="IPR036514">
    <property type="entry name" value="SGNH_hydro_sf"/>
</dbReference>
<proteinExistence type="predicted"/>
<dbReference type="EMBL" id="QPJY01000015">
    <property type="protein sequence ID" value="RCX24814.1"/>
    <property type="molecule type" value="Genomic_DNA"/>
</dbReference>
<organism evidence="2 3">
    <name type="scientific">Thioalbus denitrificans</name>
    <dbReference type="NCBI Taxonomy" id="547122"/>
    <lineage>
        <taxon>Bacteria</taxon>
        <taxon>Pseudomonadati</taxon>
        <taxon>Pseudomonadota</taxon>
        <taxon>Gammaproteobacteria</taxon>
        <taxon>Chromatiales</taxon>
        <taxon>Ectothiorhodospiraceae</taxon>
        <taxon>Thioalbus</taxon>
    </lineage>
</organism>
<dbReference type="Proteomes" id="UP000252707">
    <property type="component" value="Unassembled WGS sequence"/>
</dbReference>
<dbReference type="SUPFAM" id="SSF52266">
    <property type="entry name" value="SGNH hydrolase"/>
    <property type="match status" value="1"/>
</dbReference>
<dbReference type="PANTHER" id="PTHR30383:SF24">
    <property type="entry name" value="THIOESTERASE 1_PROTEASE 1_LYSOPHOSPHOLIPASE L1"/>
    <property type="match status" value="1"/>
</dbReference>
<dbReference type="Pfam" id="PF13472">
    <property type="entry name" value="Lipase_GDSL_2"/>
    <property type="match status" value="1"/>
</dbReference>
<dbReference type="Gene3D" id="3.40.50.1110">
    <property type="entry name" value="SGNH hydrolase"/>
    <property type="match status" value="1"/>
</dbReference>
<dbReference type="AlphaFoldDB" id="A0A369BYV9"/>
<comment type="caution">
    <text evidence="2">The sequence shown here is derived from an EMBL/GenBank/DDBJ whole genome shotgun (WGS) entry which is preliminary data.</text>
</comment>
<dbReference type="GO" id="GO:0004622">
    <property type="term" value="F:phosphatidylcholine lysophospholipase activity"/>
    <property type="evidence" value="ECO:0007669"/>
    <property type="project" value="TreeGrafter"/>
</dbReference>
<sequence length="172" mass="17846">MVLAFGDSLTYGTGAAPGLGYPEQLARRTGLRVINAGRPGELSSAGVERLPALLERHRPALVLICHGGNDLLRLESGKTLQRNLSRMVKLAQASGAAVALIGVPRPGLLLSVPTLYREVAEQAGVPLEAEALAELEGEETLKADAVHLNGAGYGALAAAVEVLLRKSGALPE</sequence>
<protein>
    <submittedName>
        <fullName evidence="2">Lysophospholipase L1-like esterase</fullName>
    </submittedName>
</protein>
<dbReference type="InterPro" id="IPR051532">
    <property type="entry name" value="Ester_Hydrolysis_Enzymes"/>
</dbReference>
<evidence type="ECO:0000313" key="3">
    <source>
        <dbReference type="Proteomes" id="UP000252707"/>
    </source>
</evidence>
<accession>A0A369BYV9</accession>
<dbReference type="InterPro" id="IPR013830">
    <property type="entry name" value="SGNH_hydro"/>
</dbReference>
<evidence type="ECO:0000259" key="1">
    <source>
        <dbReference type="Pfam" id="PF13472"/>
    </source>
</evidence>
<feature type="domain" description="SGNH hydrolase-type esterase" evidence="1">
    <location>
        <begin position="4"/>
        <end position="154"/>
    </location>
</feature>
<reference evidence="2 3" key="1">
    <citation type="submission" date="2018-07" db="EMBL/GenBank/DDBJ databases">
        <title>Genomic Encyclopedia of Type Strains, Phase IV (KMG-IV): sequencing the most valuable type-strain genomes for metagenomic binning, comparative biology and taxonomic classification.</title>
        <authorList>
            <person name="Goeker M."/>
        </authorList>
    </citation>
    <scope>NUCLEOTIDE SEQUENCE [LARGE SCALE GENOMIC DNA]</scope>
    <source>
        <strain evidence="2 3">DSM 26407</strain>
    </source>
</reference>
<dbReference type="PANTHER" id="PTHR30383">
    <property type="entry name" value="THIOESTERASE 1/PROTEASE 1/LYSOPHOSPHOLIPASE L1"/>
    <property type="match status" value="1"/>
</dbReference>
<dbReference type="RefSeq" id="WP_245937317.1">
    <property type="nucleotide sequence ID" value="NZ_QPJY01000015.1"/>
</dbReference>
<name>A0A369BYV9_9GAMM</name>
<gene>
    <name evidence="2" type="ORF">DFQ59_11533</name>
</gene>
<evidence type="ECO:0000313" key="2">
    <source>
        <dbReference type="EMBL" id="RCX24814.1"/>
    </source>
</evidence>
<keyword evidence="3" id="KW-1185">Reference proteome</keyword>